<dbReference type="InterPro" id="IPR000276">
    <property type="entry name" value="GPCR_Rhodpsn"/>
</dbReference>
<evidence type="ECO:0000256" key="6">
    <source>
        <dbReference type="RuleBase" id="RU000688"/>
    </source>
</evidence>
<dbReference type="SUPFAM" id="SSF81321">
    <property type="entry name" value="Family A G protein-coupled receptor-like"/>
    <property type="match status" value="1"/>
</dbReference>
<feature type="transmembrane region" description="Helical" evidence="7">
    <location>
        <begin position="156"/>
        <end position="179"/>
    </location>
</feature>
<evidence type="ECO:0000256" key="7">
    <source>
        <dbReference type="SAM" id="Phobius"/>
    </source>
</evidence>
<keyword evidence="2" id="KW-1003">Cell membrane</keyword>
<comment type="similarity">
    <text evidence="6">Belongs to the G-protein coupled receptor 1 family.</text>
</comment>
<keyword evidence="3 6" id="KW-0812">Transmembrane</keyword>
<feature type="transmembrane region" description="Helical" evidence="7">
    <location>
        <begin position="185"/>
        <end position="206"/>
    </location>
</feature>
<evidence type="ECO:0000256" key="3">
    <source>
        <dbReference type="ARBA" id="ARBA00022692"/>
    </source>
</evidence>
<keyword evidence="6" id="KW-0297">G-protein coupled receptor</keyword>
<dbReference type="GO" id="GO:0005886">
    <property type="term" value="C:plasma membrane"/>
    <property type="evidence" value="ECO:0007669"/>
    <property type="project" value="UniProtKB-SubCell"/>
</dbReference>
<dbReference type="RefSeq" id="XP_020914473.1">
    <property type="nucleotide sequence ID" value="XM_021058814.2"/>
</dbReference>
<dbReference type="AlphaFoldDB" id="A0A913Y4X5"/>
<evidence type="ECO:0000256" key="5">
    <source>
        <dbReference type="ARBA" id="ARBA00023136"/>
    </source>
</evidence>
<evidence type="ECO:0000256" key="2">
    <source>
        <dbReference type="ARBA" id="ARBA00022475"/>
    </source>
</evidence>
<keyword evidence="6" id="KW-0675">Receptor</keyword>
<dbReference type="GeneID" id="110252051"/>
<dbReference type="Gene3D" id="1.20.1070.10">
    <property type="entry name" value="Rhodopsin 7-helix transmembrane proteins"/>
    <property type="match status" value="1"/>
</dbReference>
<dbReference type="PRINTS" id="PR00237">
    <property type="entry name" value="GPCRRHODOPSN"/>
</dbReference>
<dbReference type="EnsemblMetazoa" id="XM_021058814.2">
    <property type="protein sequence ID" value="XP_020914473.1"/>
    <property type="gene ID" value="LOC110252051"/>
</dbReference>
<dbReference type="Pfam" id="PF00001">
    <property type="entry name" value="7tm_1"/>
    <property type="match status" value="1"/>
</dbReference>
<evidence type="ECO:0000256" key="4">
    <source>
        <dbReference type="ARBA" id="ARBA00022989"/>
    </source>
</evidence>
<comment type="subcellular location">
    <subcellularLocation>
        <location evidence="1">Cell membrane</location>
        <topology evidence="1">Multi-pass membrane protein</topology>
    </subcellularLocation>
</comment>
<evidence type="ECO:0000313" key="10">
    <source>
        <dbReference type="Proteomes" id="UP000887567"/>
    </source>
</evidence>
<accession>A0A913Y4X5</accession>
<dbReference type="PROSITE" id="PS00237">
    <property type="entry name" value="G_PROTEIN_RECEP_F1_1"/>
    <property type="match status" value="1"/>
</dbReference>
<name>A0A913Y4X5_EXADI</name>
<feature type="transmembrane region" description="Helical" evidence="7">
    <location>
        <begin position="113"/>
        <end position="135"/>
    </location>
</feature>
<dbReference type="OrthoDB" id="6147321at2759"/>
<feature type="transmembrane region" description="Helical" evidence="7">
    <location>
        <begin position="37"/>
        <end position="60"/>
    </location>
</feature>
<dbReference type="EnsemblMetazoa" id="XM_021058815.2">
    <property type="protein sequence ID" value="XP_020914474.1"/>
    <property type="gene ID" value="LOC110252051"/>
</dbReference>
<feature type="transmembrane region" description="Helical" evidence="7">
    <location>
        <begin position="227"/>
        <end position="250"/>
    </location>
</feature>
<dbReference type="InterPro" id="IPR017452">
    <property type="entry name" value="GPCR_Rhodpsn_7TM"/>
</dbReference>
<organism evidence="9 10">
    <name type="scientific">Exaiptasia diaphana</name>
    <name type="common">Tropical sea anemone</name>
    <name type="synonym">Aiptasia pulchella</name>
    <dbReference type="NCBI Taxonomy" id="2652724"/>
    <lineage>
        <taxon>Eukaryota</taxon>
        <taxon>Metazoa</taxon>
        <taxon>Cnidaria</taxon>
        <taxon>Anthozoa</taxon>
        <taxon>Hexacorallia</taxon>
        <taxon>Actiniaria</taxon>
        <taxon>Aiptasiidae</taxon>
        <taxon>Exaiptasia</taxon>
    </lineage>
</organism>
<evidence type="ECO:0000259" key="8">
    <source>
        <dbReference type="PROSITE" id="PS50262"/>
    </source>
</evidence>
<feature type="transmembrane region" description="Helical" evidence="7">
    <location>
        <begin position="270"/>
        <end position="288"/>
    </location>
</feature>
<sequence>MASNISNTTMKNPSFRCFHPQFSIEFQYQYFNTTHSILAPLNTLCVLLSVFANSLILLTVRKHIGLRSPSSLLLCSLNMKDIVFVSFAETLQICESLLLLTKDDLCYRSLLGLVLLFFVFCGRSIGLLSMIMISIDRCFAIHKPHFYRRVLTRKRVFGFVAVVWITSIGVSSSAPFLSLTDLSSLMVVLFGSTTVVVTLLQIIIYYGVRHQRARTSDMSSSQLRQMVLERSVAIVVFYIVLGLAVCYIPFLSSVALIIFNGQNYVYFGRYWFQFAIYVNAIINPIIMLKTNRALRRAALDIVTQCFVCCDCPTVREFQLTDESSGNQRRGRSTNGTRPLHQNERSTDILKVEDI</sequence>
<feature type="domain" description="G-protein coupled receptors family 1 profile" evidence="8">
    <location>
        <begin position="52"/>
        <end position="287"/>
    </location>
</feature>
<keyword evidence="6" id="KW-0807">Transducer</keyword>
<dbReference type="Proteomes" id="UP000887567">
    <property type="component" value="Unplaced"/>
</dbReference>
<evidence type="ECO:0000256" key="1">
    <source>
        <dbReference type="ARBA" id="ARBA00004651"/>
    </source>
</evidence>
<protein>
    <recommendedName>
        <fullName evidence="8">G-protein coupled receptors family 1 profile domain-containing protein</fullName>
    </recommendedName>
</protein>
<evidence type="ECO:0000313" key="9">
    <source>
        <dbReference type="EnsemblMetazoa" id="XP_020914473.1"/>
    </source>
</evidence>
<dbReference type="GO" id="GO:0004930">
    <property type="term" value="F:G protein-coupled receptor activity"/>
    <property type="evidence" value="ECO:0007669"/>
    <property type="project" value="UniProtKB-KW"/>
</dbReference>
<keyword evidence="4 7" id="KW-1133">Transmembrane helix</keyword>
<dbReference type="PANTHER" id="PTHR22750">
    <property type="entry name" value="G-PROTEIN COUPLED RECEPTOR"/>
    <property type="match status" value="1"/>
</dbReference>
<dbReference type="RefSeq" id="XP_020914474.1">
    <property type="nucleotide sequence ID" value="XM_021058815.2"/>
</dbReference>
<proteinExistence type="inferred from homology"/>
<dbReference type="KEGG" id="epa:110252051"/>
<reference evidence="9" key="1">
    <citation type="submission" date="2022-11" db="UniProtKB">
        <authorList>
            <consortium name="EnsemblMetazoa"/>
        </authorList>
    </citation>
    <scope>IDENTIFICATION</scope>
</reference>
<keyword evidence="10" id="KW-1185">Reference proteome</keyword>
<dbReference type="PROSITE" id="PS50262">
    <property type="entry name" value="G_PROTEIN_RECEP_F1_2"/>
    <property type="match status" value="1"/>
</dbReference>
<dbReference type="CDD" id="cd00637">
    <property type="entry name" value="7tm_classA_rhodopsin-like"/>
    <property type="match status" value="1"/>
</dbReference>
<keyword evidence="5 7" id="KW-0472">Membrane</keyword>